<evidence type="ECO:0000259" key="1">
    <source>
        <dbReference type="PROSITE" id="PS51186"/>
    </source>
</evidence>
<sequence length="159" mass="17738">MAPSIYYTGRALLNMPAQQVHDLYKLRVDVFVHEQQAPYAEIDDIDPHPNTHHILAYANPPLQLVGTARVFGGVEEQHIGRMCVHKDFRGQGIARQIMTEALDVCRARAAALDPTTQSSKVTLDAQTYIQDFYASLGFTPVGEPFDLDGVEHVTMEMTL</sequence>
<dbReference type="InterPro" id="IPR016181">
    <property type="entry name" value="Acyl_CoA_acyltransferase"/>
</dbReference>
<dbReference type="STRING" id="1451189.CFAL_01480"/>
<comment type="caution">
    <text evidence="2">The sequence shown here is derived from an EMBL/GenBank/DDBJ whole genome shotgun (WGS) entry which is preliminary data.</text>
</comment>
<reference evidence="2 3" key="1">
    <citation type="submission" date="2018-09" db="EMBL/GenBank/DDBJ databases">
        <title>Optimization and identification of Corynebacterium falsenii FN1-14 from fish paste.</title>
        <authorList>
            <person name="Daroonpunt R."/>
            <person name="Tanasupawat S."/>
        </authorList>
    </citation>
    <scope>NUCLEOTIDE SEQUENCE [LARGE SCALE GENOMIC DNA]</scope>
    <source>
        <strain evidence="2 3">FN1-14</strain>
    </source>
</reference>
<dbReference type="Pfam" id="PF13673">
    <property type="entry name" value="Acetyltransf_10"/>
    <property type="match status" value="1"/>
</dbReference>
<keyword evidence="2" id="KW-0808">Transferase</keyword>
<keyword evidence="3" id="KW-1185">Reference proteome</keyword>
<dbReference type="OrthoDB" id="9796171at2"/>
<dbReference type="CDD" id="cd04301">
    <property type="entry name" value="NAT_SF"/>
    <property type="match status" value="1"/>
</dbReference>
<dbReference type="PANTHER" id="PTHR13355">
    <property type="entry name" value="GLUCOSAMINE 6-PHOSPHATE N-ACETYLTRANSFERASE"/>
    <property type="match status" value="1"/>
</dbReference>
<dbReference type="PANTHER" id="PTHR13355:SF11">
    <property type="entry name" value="GLUCOSAMINE 6-PHOSPHATE N-ACETYLTRANSFERASE"/>
    <property type="match status" value="1"/>
</dbReference>
<dbReference type="Gene3D" id="3.40.630.30">
    <property type="match status" value="1"/>
</dbReference>
<accession>A0A418Q4V0</accession>
<proteinExistence type="predicted"/>
<dbReference type="RefSeq" id="WP_119665268.1">
    <property type="nucleotide sequence ID" value="NZ_QXJK01000015.1"/>
</dbReference>
<dbReference type="Proteomes" id="UP000285278">
    <property type="component" value="Unassembled WGS sequence"/>
</dbReference>
<name>A0A418Q4V0_9CORY</name>
<feature type="domain" description="N-acetyltransferase" evidence="1">
    <location>
        <begin position="10"/>
        <end position="159"/>
    </location>
</feature>
<dbReference type="GO" id="GO:0004343">
    <property type="term" value="F:glucosamine 6-phosphate N-acetyltransferase activity"/>
    <property type="evidence" value="ECO:0007669"/>
    <property type="project" value="TreeGrafter"/>
</dbReference>
<dbReference type="PROSITE" id="PS51186">
    <property type="entry name" value="GNAT"/>
    <property type="match status" value="1"/>
</dbReference>
<evidence type="ECO:0000313" key="3">
    <source>
        <dbReference type="Proteomes" id="UP000285278"/>
    </source>
</evidence>
<evidence type="ECO:0000313" key="2">
    <source>
        <dbReference type="EMBL" id="RIX33450.1"/>
    </source>
</evidence>
<protein>
    <submittedName>
        <fullName evidence="2">GNAT family N-acetyltransferase</fullName>
    </submittedName>
</protein>
<dbReference type="AlphaFoldDB" id="A0A418Q4V0"/>
<organism evidence="2 3">
    <name type="scientific">Corynebacterium falsenii</name>
    <dbReference type="NCBI Taxonomy" id="108486"/>
    <lineage>
        <taxon>Bacteria</taxon>
        <taxon>Bacillati</taxon>
        <taxon>Actinomycetota</taxon>
        <taxon>Actinomycetes</taxon>
        <taxon>Mycobacteriales</taxon>
        <taxon>Corynebacteriaceae</taxon>
        <taxon>Corynebacterium</taxon>
    </lineage>
</organism>
<dbReference type="SUPFAM" id="SSF55729">
    <property type="entry name" value="Acyl-CoA N-acyltransferases (Nat)"/>
    <property type="match status" value="1"/>
</dbReference>
<dbReference type="InterPro" id="IPR039143">
    <property type="entry name" value="GNPNAT1-like"/>
</dbReference>
<dbReference type="EMBL" id="QXJK01000015">
    <property type="protein sequence ID" value="RIX33450.1"/>
    <property type="molecule type" value="Genomic_DNA"/>
</dbReference>
<gene>
    <name evidence="2" type="ORF">D3M95_10275</name>
</gene>
<dbReference type="InterPro" id="IPR000182">
    <property type="entry name" value="GNAT_dom"/>
</dbReference>